<evidence type="ECO:0000313" key="12">
    <source>
        <dbReference type="EMBL" id="QUH28435.1"/>
    </source>
</evidence>
<comment type="cofactor">
    <cofactor evidence="1 8">
        <name>FAD</name>
        <dbReference type="ChEBI" id="CHEBI:57692"/>
    </cofactor>
</comment>
<sequence>MDFFISKEQMMLKNEIIDFAKNHLNDNKYIETFSMEMWKEISDLGLLGVTVSEQYGGLEESYLTAALMFEGLGYACKNNGFIFVINNHIWVGQNLIYLYGSEELKEKYLEKMVAGQKIGAIAITEAEAGSDAMSMATHAEDKGDHYVLNGTKMFISNGPIADIFIVFAVTSEGAFKRYTAFVIEKEFEGFQVCEDIKKMGLGACPTSEIVLDNCIVPKENVLGRFNMGANIMTAALEWERCYEFAPHVGVMQRIMEKCLEHVNNRKQFNRLIGENQSISHKIADMQMSIELSRLMLYKIAWLKDQGKSAFMESSIFKTYVSENYIKTCRDALQIFGAYGYTKDYEIERELRDALACSIYSGTNEMQKNTIYNMIRSRVV</sequence>
<dbReference type="InterPro" id="IPR013786">
    <property type="entry name" value="AcylCoA_DH/ox_N"/>
</dbReference>
<evidence type="ECO:0000256" key="1">
    <source>
        <dbReference type="ARBA" id="ARBA00001974"/>
    </source>
</evidence>
<dbReference type="FunFam" id="2.40.110.10:FF:000001">
    <property type="entry name" value="Acyl-CoA dehydrogenase, mitochondrial"/>
    <property type="match status" value="1"/>
</dbReference>
<organism evidence="12 13">
    <name type="scientific">Vallitalea guaymasensis</name>
    <dbReference type="NCBI Taxonomy" id="1185412"/>
    <lineage>
        <taxon>Bacteria</taxon>
        <taxon>Bacillati</taxon>
        <taxon>Bacillota</taxon>
        <taxon>Clostridia</taxon>
        <taxon>Lachnospirales</taxon>
        <taxon>Vallitaleaceae</taxon>
        <taxon>Vallitalea</taxon>
    </lineage>
</organism>
<dbReference type="PANTHER" id="PTHR43884:SF12">
    <property type="entry name" value="ISOVALERYL-COA DEHYDROGENASE, MITOCHONDRIAL-RELATED"/>
    <property type="match status" value="1"/>
</dbReference>
<evidence type="ECO:0000259" key="11">
    <source>
        <dbReference type="Pfam" id="PF02771"/>
    </source>
</evidence>
<dbReference type="InterPro" id="IPR037069">
    <property type="entry name" value="AcylCoA_DH/ox_N_sf"/>
</dbReference>
<keyword evidence="4" id="KW-0101">Branched-chain amino acid catabolism</keyword>
<dbReference type="InterPro" id="IPR046373">
    <property type="entry name" value="Acyl-CoA_Oxase/DH_mid-dom_sf"/>
</dbReference>
<keyword evidence="13" id="KW-1185">Reference proteome</keyword>
<name>A0A8J8SBH8_9FIRM</name>
<feature type="domain" description="Acyl-CoA dehydrogenase/oxidase N-terminal" evidence="11">
    <location>
        <begin position="6"/>
        <end position="116"/>
    </location>
</feature>
<evidence type="ECO:0000259" key="10">
    <source>
        <dbReference type="Pfam" id="PF02770"/>
    </source>
</evidence>
<reference evidence="12 13" key="1">
    <citation type="submission" date="2020-07" db="EMBL/GenBank/DDBJ databases">
        <title>Vallitalea guaymasensis genome.</title>
        <authorList>
            <person name="Postec A."/>
        </authorList>
    </citation>
    <scope>NUCLEOTIDE SEQUENCE [LARGE SCALE GENOMIC DNA]</scope>
    <source>
        <strain evidence="12 13">Ra1766G1</strain>
    </source>
</reference>
<dbReference type="InterPro" id="IPR009100">
    <property type="entry name" value="AcylCoA_DH/oxidase_NM_dom_sf"/>
</dbReference>
<dbReference type="EMBL" id="CP058561">
    <property type="protein sequence ID" value="QUH28435.1"/>
    <property type="molecule type" value="Genomic_DNA"/>
</dbReference>
<keyword evidence="6 8" id="KW-0274">FAD</keyword>
<keyword evidence="5 8" id="KW-0285">Flavoprotein</keyword>
<feature type="domain" description="Acyl-CoA oxidase/dehydrogenase middle" evidence="10">
    <location>
        <begin position="120"/>
        <end position="214"/>
    </location>
</feature>
<proteinExistence type="inferred from homology"/>
<dbReference type="GO" id="GO:0050660">
    <property type="term" value="F:flavin adenine dinucleotide binding"/>
    <property type="evidence" value="ECO:0007669"/>
    <property type="project" value="InterPro"/>
</dbReference>
<dbReference type="Proteomes" id="UP000677305">
    <property type="component" value="Chromosome"/>
</dbReference>
<dbReference type="AlphaFoldDB" id="A0A8J8SBH8"/>
<dbReference type="SUPFAM" id="SSF56645">
    <property type="entry name" value="Acyl-CoA dehydrogenase NM domain-like"/>
    <property type="match status" value="1"/>
</dbReference>
<evidence type="ECO:0000256" key="3">
    <source>
        <dbReference type="ARBA" id="ARBA00009347"/>
    </source>
</evidence>
<dbReference type="GO" id="GO:0003995">
    <property type="term" value="F:acyl-CoA dehydrogenase activity"/>
    <property type="evidence" value="ECO:0007669"/>
    <property type="project" value="InterPro"/>
</dbReference>
<dbReference type="InterPro" id="IPR006089">
    <property type="entry name" value="Acyl-CoA_DH_CS"/>
</dbReference>
<dbReference type="KEGG" id="vgu:HYG85_05660"/>
<dbReference type="GO" id="GO:0009083">
    <property type="term" value="P:branched-chain amino acid catabolic process"/>
    <property type="evidence" value="ECO:0007669"/>
    <property type="project" value="UniProtKB-KW"/>
</dbReference>
<comment type="similarity">
    <text evidence="3 8">Belongs to the acyl-CoA dehydrogenase family.</text>
</comment>
<dbReference type="Gene3D" id="2.40.110.10">
    <property type="entry name" value="Butyryl-CoA Dehydrogenase, subunit A, domain 2"/>
    <property type="match status" value="1"/>
</dbReference>
<dbReference type="InterPro" id="IPR006091">
    <property type="entry name" value="Acyl-CoA_Oxase/DH_mid-dom"/>
</dbReference>
<protein>
    <submittedName>
        <fullName evidence="12">Acyl-CoA dehydrogenase family protein</fullName>
    </submittedName>
</protein>
<evidence type="ECO:0000256" key="6">
    <source>
        <dbReference type="ARBA" id="ARBA00022827"/>
    </source>
</evidence>
<evidence type="ECO:0000313" key="13">
    <source>
        <dbReference type="Proteomes" id="UP000677305"/>
    </source>
</evidence>
<dbReference type="SUPFAM" id="SSF47203">
    <property type="entry name" value="Acyl-CoA dehydrogenase C-terminal domain-like"/>
    <property type="match status" value="1"/>
</dbReference>
<dbReference type="Gene3D" id="1.10.540.10">
    <property type="entry name" value="Acyl-CoA dehydrogenase/oxidase, N-terminal domain"/>
    <property type="match status" value="1"/>
</dbReference>
<dbReference type="InterPro" id="IPR036250">
    <property type="entry name" value="AcylCo_DH-like_C"/>
</dbReference>
<dbReference type="PANTHER" id="PTHR43884">
    <property type="entry name" value="ACYL-COA DEHYDROGENASE"/>
    <property type="match status" value="1"/>
</dbReference>
<gene>
    <name evidence="12" type="ORF">HYG85_05660</name>
</gene>
<evidence type="ECO:0000259" key="9">
    <source>
        <dbReference type="Pfam" id="PF00441"/>
    </source>
</evidence>
<comment type="pathway">
    <text evidence="2">Amino-acid degradation; L-valine degradation.</text>
</comment>
<keyword evidence="7 8" id="KW-0560">Oxidoreductase</keyword>
<feature type="domain" description="Acyl-CoA dehydrogenase/oxidase C-terminal" evidence="9">
    <location>
        <begin position="226"/>
        <end position="371"/>
    </location>
</feature>
<evidence type="ECO:0000256" key="2">
    <source>
        <dbReference type="ARBA" id="ARBA00005109"/>
    </source>
</evidence>
<dbReference type="FunFam" id="1.20.140.10:FF:000001">
    <property type="entry name" value="Acyl-CoA dehydrogenase"/>
    <property type="match status" value="1"/>
</dbReference>
<dbReference type="Pfam" id="PF02771">
    <property type="entry name" value="Acyl-CoA_dh_N"/>
    <property type="match status" value="1"/>
</dbReference>
<evidence type="ECO:0000256" key="5">
    <source>
        <dbReference type="ARBA" id="ARBA00022630"/>
    </source>
</evidence>
<evidence type="ECO:0000256" key="8">
    <source>
        <dbReference type="RuleBase" id="RU362125"/>
    </source>
</evidence>
<dbReference type="Pfam" id="PF02770">
    <property type="entry name" value="Acyl-CoA_dh_M"/>
    <property type="match status" value="1"/>
</dbReference>
<evidence type="ECO:0000256" key="4">
    <source>
        <dbReference type="ARBA" id="ARBA00022456"/>
    </source>
</evidence>
<dbReference type="Pfam" id="PF00441">
    <property type="entry name" value="Acyl-CoA_dh_1"/>
    <property type="match status" value="1"/>
</dbReference>
<dbReference type="PROSITE" id="PS00072">
    <property type="entry name" value="ACYL_COA_DH_1"/>
    <property type="match status" value="1"/>
</dbReference>
<dbReference type="RefSeq" id="WP_212692662.1">
    <property type="nucleotide sequence ID" value="NZ_CP058561.1"/>
</dbReference>
<accession>A0A8J8SBH8</accession>
<dbReference type="Gene3D" id="1.20.140.10">
    <property type="entry name" value="Butyryl-CoA Dehydrogenase, subunit A, domain 3"/>
    <property type="match status" value="1"/>
</dbReference>
<evidence type="ECO:0000256" key="7">
    <source>
        <dbReference type="ARBA" id="ARBA00023002"/>
    </source>
</evidence>
<dbReference type="InterPro" id="IPR009075">
    <property type="entry name" value="AcylCo_DH/oxidase_C"/>
</dbReference>